<dbReference type="STRING" id="1758178.GCA_001550095_01585"/>
<feature type="transmembrane region" description="Helical" evidence="5">
    <location>
        <begin position="98"/>
        <end position="123"/>
    </location>
</feature>
<dbReference type="KEGG" id="ceh:CEW89_01720"/>
<comment type="subcellular location">
    <subcellularLocation>
        <location evidence="1">Membrane</location>
        <topology evidence="1">Multi-pass membrane protein</topology>
    </subcellularLocation>
</comment>
<sequence length="151" mass="16598">MRGTILNFDAQTSTGLISGEDGQRYDFSGTDVAERFERVRDGVTVDFQTSDSRATSIYPVITQSSGQIGNKNKIVAGLLAIFLGGLGIHKFYLGYSKAGVIMLLCSILGFILLAIPTLIIYVISLVEGIIYLTKTDSEFYETYEVGKKSWF</sequence>
<protein>
    <submittedName>
        <fullName evidence="7">TM2 domain-containing protein</fullName>
    </submittedName>
</protein>
<feature type="domain" description="TM2" evidence="6">
    <location>
        <begin position="70"/>
        <end position="113"/>
    </location>
</feature>
<accession>A0A291G8Q4</accession>
<keyword evidence="3 5" id="KW-1133">Transmembrane helix</keyword>
<keyword evidence="2 5" id="KW-0812">Transmembrane</keyword>
<dbReference type="RefSeq" id="WP_066701562.1">
    <property type="nucleotide sequence ID" value="NZ_CP022196.1"/>
</dbReference>
<keyword evidence="8" id="KW-1185">Reference proteome</keyword>
<name>A0A291G8Q4_9RHOB</name>
<dbReference type="InterPro" id="IPR007829">
    <property type="entry name" value="TM2"/>
</dbReference>
<dbReference type="AlphaFoldDB" id="A0A291G8Q4"/>
<dbReference type="EMBL" id="CP022196">
    <property type="protein sequence ID" value="ATG46396.1"/>
    <property type="molecule type" value="Genomic_DNA"/>
</dbReference>
<proteinExistence type="predicted"/>
<reference evidence="7 8" key="1">
    <citation type="submission" date="2017-06" db="EMBL/GenBank/DDBJ databases">
        <title>Celeribacter sp. TSPH2 complete genome sequence.</title>
        <authorList>
            <person name="Woo J.-H."/>
            <person name="Kim H.-S."/>
        </authorList>
    </citation>
    <scope>NUCLEOTIDE SEQUENCE [LARGE SCALE GENOMIC DNA]</scope>
    <source>
        <strain evidence="7 8">TSPH2</strain>
    </source>
</reference>
<dbReference type="OrthoDB" id="9812349at2"/>
<evidence type="ECO:0000313" key="7">
    <source>
        <dbReference type="EMBL" id="ATG46396.1"/>
    </source>
</evidence>
<keyword evidence="4 5" id="KW-0472">Membrane</keyword>
<evidence type="ECO:0000256" key="3">
    <source>
        <dbReference type="ARBA" id="ARBA00022989"/>
    </source>
</evidence>
<evidence type="ECO:0000256" key="1">
    <source>
        <dbReference type="ARBA" id="ARBA00004141"/>
    </source>
</evidence>
<evidence type="ECO:0000313" key="8">
    <source>
        <dbReference type="Proteomes" id="UP000217935"/>
    </source>
</evidence>
<dbReference type="GO" id="GO:0016020">
    <property type="term" value="C:membrane"/>
    <property type="evidence" value="ECO:0007669"/>
    <property type="project" value="UniProtKB-SubCell"/>
</dbReference>
<evidence type="ECO:0000256" key="2">
    <source>
        <dbReference type="ARBA" id="ARBA00022692"/>
    </source>
</evidence>
<evidence type="ECO:0000256" key="5">
    <source>
        <dbReference type="SAM" id="Phobius"/>
    </source>
</evidence>
<gene>
    <name evidence="7" type="ORF">CEW89_01720</name>
</gene>
<organism evidence="7 8">
    <name type="scientific">Celeribacter ethanolicus</name>
    <dbReference type="NCBI Taxonomy" id="1758178"/>
    <lineage>
        <taxon>Bacteria</taxon>
        <taxon>Pseudomonadati</taxon>
        <taxon>Pseudomonadota</taxon>
        <taxon>Alphaproteobacteria</taxon>
        <taxon>Rhodobacterales</taxon>
        <taxon>Roseobacteraceae</taxon>
        <taxon>Celeribacter</taxon>
    </lineage>
</organism>
<evidence type="ECO:0000256" key="4">
    <source>
        <dbReference type="ARBA" id="ARBA00023136"/>
    </source>
</evidence>
<dbReference type="Proteomes" id="UP000217935">
    <property type="component" value="Chromosome"/>
</dbReference>
<dbReference type="Pfam" id="PF05154">
    <property type="entry name" value="TM2"/>
    <property type="match status" value="1"/>
</dbReference>
<feature type="transmembrane region" description="Helical" evidence="5">
    <location>
        <begin position="74"/>
        <end position="92"/>
    </location>
</feature>
<evidence type="ECO:0000259" key="6">
    <source>
        <dbReference type="Pfam" id="PF05154"/>
    </source>
</evidence>